<proteinExistence type="predicted"/>
<evidence type="ECO:0000313" key="1">
    <source>
        <dbReference type="EMBL" id="GAA2896152.1"/>
    </source>
</evidence>
<organism evidence="1 2">
    <name type="scientific">Streptosporangium fragile</name>
    <dbReference type="NCBI Taxonomy" id="46186"/>
    <lineage>
        <taxon>Bacteria</taxon>
        <taxon>Bacillati</taxon>
        <taxon>Actinomycetota</taxon>
        <taxon>Actinomycetes</taxon>
        <taxon>Streptosporangiales</taxon>
        <taxon>Streptosporangiaceae</taxon>
        <taxon>Streptosporangium</taxon>
    </lineage>
</organism>
<dbReference type="EMBL" id="BAAAVI010000057">
    <property type="protein sequence ID" value="GAA2896152.1"/>
    <property type="molecule type" value="Genomic_DNA"/>
</dbReference>
<dbReference type="Gene3D" id="3.30.70.3040">
    <property type="match status" value="1"/>
</dbReference>
<keyword evidence="2" id="KW-1185">Reference proteome</keyword>
<evidence type="ECO:0000313" key="2">
    <source>
        <dbReference type="Proteomes" id="UP001500831"/>
    </source>
</evidence>
<dbReference type="Proteomes" id="UP001500831">
    <property type="component" value="Unassembled WGS sequence"/>
</dbReference>
<reference evidence="1 2" key="1">
    <citation type="journal article" date="2019" name="Int. J. Syst. Evol. Microbiol.">
        <title>The Global Catalogue of Microorganisms (GCM) 10K type strain sequencing project: providing services to taxonomists for standard genome sequencing and annotation.</title>
        <authorList>
            <consortium name="The Broad Institute Genomics Platform"/>
            <consortium name="The Broad Institute Genome Sequencing Center for Infectious Disease"/>
            <person name="Wu L."/>
            <person name="Ma J."/>
        </authorList>
    </citation>
    <scope>NUCLEOTIDE SEQUENCE [LARGE SCALE GENOMIC DNA]</scope>
    <source>
        <strain evidence="1 2">JCM 6242</strain>
    </source>
</reference>
<protein>
    <submittedName>
        <fullName evidence="1">Uncharacterized protein</fullName>
    </submittedName>
</protein>
<sequence>MVSAVALLPAMAGAGSRYLTRSSSVLSPPDGPRPDGGTFDVFLCEEEDIRKNCAKKRVTPEQIRVIERKLHALPQVQEVRLRSRAEVPVEIRDPAPGWEGECEGRGPVTQEEEAIEAEIVSVEGIERIYFGDSTHAERVLEHYARGTDLRLLAFSENSYIKLTDRKDARQVVDAVEQMAGVDEVEDMTTR</sequence>
<name>A0ABN3W7V7_9ACTN</name>
<comment type="caution">
    <text evidence="1">The sequence shown here is derived from an EMBL/GenBank/DDBJ whole genome shotgun (WGS) entry which is preliminary data.</text>
</comment>
<accession>A0ABN3W7V7</accession>
<dbReference type="RefSeq" id="WP_344978787.1">
    <property type="nucleotide sequence ID" value="NZ_BAAAVI010000057.1"/>
</dbReference>
<gene>
    <name evidence="1" type="ORF">GCM10010517_61090</name>
</gene>